<dbReference type="Proteomes" id="UP000784294">
    <property type="component" value="Unassembled WGS sequence"/>
</dbReference>
<accession>A0A3S5CQA9</accession>
<gene>
    <name evidence="1" type="ORF">PXEA_LOCUS21140</name>
</gene>
<protein>
    <submittedName>
        <fullName evidence="1">Uncharacterized protein</fullName>
    </submittedName>
</protein>
<evidence type="ECO:0000313" key="2">
    <source>
        <dbReference type="Proteomes" id="UP000784294"/>
    </source>
</evidence>
<organism evidence="1 2">
    <name type="scientific">Protopolystoma xenopodis</name>
    <dbReference type="NCBI Taxonomy" id="117903"/>
    <lineage>
        <taxon>Eukaryota</taxon>
        <taxon>Metazoa</taxon>
        <taxon>Spiralia</taxon>
        <taxon>Lophotrochozoa</taxon>
        <taxon>Platyhelminthes</taxon>
        <taxon>Monogenea</taxon>
        <taxon>Polyopisthocotylea</taxon>
        <taxon>Polystomatidea</taxon>
        <taxon>Polystomatidae</taxon>
        <taxon>Protopolystoma</taxon>
    </lineage>
</organism>
<sequence length="156" mass="16263">MDLCTRLLDSTASVAASDLEQPTWFRRTLQVKQAPVSKPMSSNPSGGLYVSGQTSASGSLVIGQDLLTSMDASVVSTSLPASSPACASHNPVSFSISSTPWPSDSMTPNGSLAACPDSTITSSELAHSSSSGIFSASPGTQCYTGDWQHYVMFLYQ</sequence>
<reference evidence="1" key="1">
    <citation type="submission" date="2018-11" db="EMBL/GenBank/DDBJ databases">
        <authorList>
            <consortium name="Pathogen Informatics"/>
        </authorList>
    </citation>
    <scope>NUCLEOTIDE SEQUENCE</scope>
</reference>
<proteinExistence type="predicted"/>
<comment type="caution">
    <text evidence="1">The sequence shown here is derived from an EMBL/GenBank/DDBJ whole genome shotgun (WGS) entry which is preliminary data.</text>
</comment>
<dbReference type="OrthoDB" id="10632488at2759"/>
<keyword evidence="2" id="KW-1185">Reference proteome</keyword>
<name>A0A3S5CQA9_9PLAT</name>
<dbReference type="AlphaFoldDB" id="A0A3S5CQA9"/>
<dbReference type="EMBL" id="CAAALY010089194">
    <property type="protein sequence ID" value="VEL27700.1"/>
    <property type="molecule type" value="Genomic_DNA"/>
</dbReference>
<evidence type="ECO:0000313" key="1">
    <source>
        <dbReference type="EMBL" id="VEL27700.1"/>
    </source>
</evidence>